<dbReference type="PANTHER" id="PTHR45138">
    <property type="entry name" value="REGULATORY COMPONENTS OF SENSORY TRANSDUCTION SYSTEM"/>
    <property type="match status" value="1"/>
</dbReference>
<dbReference type="InterPro" id="IPR043128">
    <property type="entry name" value="Rev_trsase/Diguanyl_cyclase"/>
</dbReference>
<dbReference type="Gene3D" id="1.25.40.10">
    <property type="entry name" value="Tetratricopeptide repeat domain"/>
    <property type="match status" value="2"/>
</dbReference>
<reference evidence="8" key="1">
    <citation type="submission" date="2019-04" db="EMBL/GenBank/DDBJ databases">
        <authorList>
            <person name="Brambilla D."/>
        </authorList>
    </citation>
    <scope>NUCLEOTIDE SEQUENCE</scope>
    <source>
        <strain evidence="8">BAL1</strain>
    </source>
</reference>
<dbReference type="Gene3D" id="3.30.70.270">
    <property type="match status" value="1"/>
</dbReference>
<dbReference type="AlphaFoldDB" id="A0A486XQ05"/>
<proteinExistence type="predicted"/>
<name>A0A486XQ05_9GAMM</name>
<dbReference type="Pfam" id="PF13424">
    <property type="entry name" value="TPR_12"/>
    <property type="match status" value="1"/>
</dbReference>
<evidence type="ECO:0000256" key="5">
    <source>
        <dbReference type="SAM" id="Phobius"/>
    </source>
</evidence>
<dbReference type="Pfam" id="PF00990">
    <property type="entry name" value="GGDEF"/>
    <property type="match status" value="1"/>
</dbReference>
<sequence length="624" mass="71301">MFKRFIAALLFVCSALLQATPQQFDQLVSQIERGERYFISLDDYQRTLQELETALPANDERRSHMLDRLRCTLVYATAPEAGIRFSDEKITAALARNDHEALADYYVCRYYLYSQLGQTELAEQNVQLSYQAALDSENPLSTAISLALLADIASYRGRFADAIQYYIEAYQLQRGLGYRPYISDLVLAIAATYRRMGLHQDALSYIEQAEHEFPLPDEPFRKALIMHEKAYSYVELGQYELALSLFEQSKAVYQQLNEPLWQTYSKVNMVWVNNLLQRYDEALKLATEAHNELSNQNNNDLSAAATYRGLLALYHAETLLALGNTTEAIETLTTAEQQLKTDNNPRYLLLLYYTQAQALSTAGQYQQAYQQLWQYVSLNRLQSQQSREQHSNVLRVQFDSARQQQRNEQLNAEKALAQQHISTLQLAQRWQYAALTLIVLLVIILLAFAVSLKKRNRNLHRLAMTDELTQIANRRRIMMQAEQERVKAIDTGLPLCFLMLDLDHFKQVNDKYGHDVGDTVLQQMCMTVTAMLREQDHFGRTGGEEFLIVLPDTNSEAAYIIAERLRRAIADISFADTPGKMRVTCSIGLSQFKPDEPLNASLSRADDALYQAKAAGRDQTQPSP</sequence>
<feature type="transmembrane region" description="Helical" evidence="5">
    <location>
        <begin position="430"/>
        <end position="452"/>
    </location>
</feature>
<dbReference type="CDD" id="cd01949">
    <property type="entry name" value="GGDEF"/>
    <property type="match status" value="1"/>
</dbReference>
<feature type="domain" description="GGDEF" evidence="7">
    <location>
        <begin position="493"/>
        <end position="624"/>
    </location>
</feature>
<dbReference type="PANTHER" id="PTHR45138:SF9">
    <property type="entry name" value="DIGUANYLATE CYCLASE DGCM-RELATED"/>
    <property type="match status" value="1"/>
</dbReference>
<feature type="signal peptide" evidence="6">
    <location>
        <begin position="1"/>
        <end position="19"/>
    </location>
</feature>
<dbReference type="SMART" id="SM00267">
    <property type="entry name" value="GGDEF"/>
    <property type="match status" value="1"/>
</dbReference>
<gene>
    <name evidence="8" type="ORF">BAL341_1640</name>
</gene>
<evidence type="ECO:0000256" key="2">
    <source>
        <dbReference type="ARBA" id="ARBA00012528"/>
    </source>
</evidence>
<dbReference type="NCBIfam" id="TIGR00254">
    <property type="entry name" value="GGDEF"/>
    <property type="match status" value="1"/>
</dbReference>
<comment type="catalytic activity">
    <reaction evidence="3">
        <text>2 GTP = 3',3'-c-di-GMP + 2 diphosphate</text>
        <dbReference type="Rhea" id="RHEA:24898"/>
        <dbReference type="ChEBI" id="CHEBI:33019"/>
        <dbReference type="ChEBI" id="CHEBI:37565"/>
        <dbReference type="ChEBI" id="CHEBI:58805"/>
        <dbReference type="EC" id="2.7.7.65"/>
    </reaction>
</comment>
<evidence type="ECO:0000256" key="3">
    <source>
        <dbReference type="ARBA" id="ARBA00034247"/>
    </source>
</evidence>
<dbReference type="EMBL" id="CAAJGR010000087">
    <property type="protein sequence ID" value="VHO03870.1"/>
    <property type="molecule type" value="Genomic_DNA"/>
</dbReference>
<keyword evidence="5" id="KW-1133">Transmembrane helix</keyword>
<feature type="coiled-coil region" evidence="4">
    <location>
        <begin position="400"/>
        <end position="427"/>
    </location>
</feature>
<dbReference type="InterPro" id="IPR000160">
    <property type="entry name" value="GGDEF_dom"/>
</dbReference>
<dbReference type="InterPro" id="IPR011990">
    <property type="entry name" value="TPR-like_helical_dom_sf"/>
</dbReference>
<evidence type="ECO:0000256" key="1">
    <source>
        <dbReference type="ARBA" id="ARBA00001946"/>
    </source>
</evidence>
<dbReference type="EC" id="2.7.7.65" evidence="2"/>
<evidence type="ECO:0000256" key="6">
    <source>
        <dbReference type="SAM" id="SignalP"/>
    </source>
</evidence>
<dbReference type="InterPro" id="IPR029787">
    <property type="entry name" value="Nucleotide_cyclase"/>
</dbReference>
<keyword evidence="5" id="KW-0812">Transmembrane</keyword>
<dbReference type="SMART" id="SM00028">
    <property type="entry name" value="TPR"/>
    <property type="match status" value="4"/>
</dbReference>
<keyword evidence="6" id="KW-0732">Signal</keyword>
<keyword evidence="5" id="KW-0472">Membrane</keyword>
<dbReference type="SUPFAM" id="SSF55073">
    <property type="entry name" value="Nucleotide cyclase"/>
    <property type="match status" value="1"/>
</dbReference>
<accession>A0A486XQ05</accession>
<dbReference type="GO" id="GO:0052621">
    <property type="term" value="F:diguanylate cyclase activity"/>
    <property type="evidence" value="ECO:0007669"/>
    <property type="project" value="UniProtKB-EC"/>
</dbReference>
<evidence type="ECO:0000256" key="4">
    <source>
        <dbReference type="SAM" id="Coils"/>
    </source>
</evidence>
<dbReference type="InterPro" id="IPR019734">
    <property type="entry name" value="TPR_rpt"/>
</dbReference>
<organism evidence="8">
    <name type="scientific">Rheinheimera sp. BAL341</name>
    <dbReference type="NCBI Taxonomy" id="1708203"/>
    <lineage>
        <taxon>Bacteria</taxon>
        <taxon>Pseudomonadati</taxon>
        <taxon>Pseudomonadota</taxon>
        <taxon>Gammaproteobacteria</taxon>
        <taxon>Chromatiales</taxon>
        <taxon>Chromatiaceae</taxon>
        <taxon>Rheinheimera</taxon>
    </lineage>
</organism>
<feature type="chain" id="PRO_5019740959" description="diguanylate cyclase" evidence="6">
    <location>
        <begin position="20"/>
        <end position="624"/>
    </location>
</feature>
<dbReference type="GO" id="GO:1902201">
    <property type="term" value="P:negative regulation of bacterial-type flagellum-dependent cell motility"/>
    <property type="evidence" value="ECO:0007669"/>
    <property type="project" value="TreeGrafter"/>
</dbReference>
<keyword evidence="4" id="KW-0175">Coiled coil</keyword>
<dbReference type="GO" id="GO:0005886">
    <property type="term" value="C:plasma membrane"/>
    <property type="evidence" value="ECO:0007669"/>
    <property type="project" value="TreeGrafter"/>
</dbReference>
<dbReference type="GO" id="GO:0043709">
    <property type="term" value="P:cell adhesion involved in single-species biofilm formation"/>
    <property type="evidence" value="ECO:0007669"/>
    <property type="project" value="TreeGrafter"/>
</dbReference>
<feature type="coiled-coil region" evidence="4">
    <location>
        <begin position="272"/>
        <end position="299"/>
    </location>
</feature>
<dbReference type="InterPro" id="IPR050469">
    <property type="entry name" value="Diguanylate_Cyclase"/>
</dbReference>
<evidence type="ECO:0000313" key="8">
    <source>
        <dbReference type="EMBL" id="VHO03870.1"/>
    </source>
</evidence>
<dbReference type="FunFam" id="3.30.70.270:FF:000001">
    <property type="entry name" value="Diguanylate cyclase domain protein"/>
    <property type="match status" value="1"/>
</dbReference>
<comment type="cofactor">
    <cofactor evidence="1">
        <name>Mg(2+)</name>
        <dbReference type="ChEBI" id="CHEBI:18420"/>
    </cofactor>
</comment>
<protein>
    <recommendedName>
        <fullName evidence="2">diguanylate cyclase</fullName>
        <ecNumber evidence="2">2.7.7.65</ecNumber>
    </recommendedName>
</protein>
<evidence type="ECO:0000259" key="7">
    <source>
        <dbReference type="PROSITE" id="PS50887"/>
    </source>
</evidence>
<dbReference type="SUPFAM" id="SSF48452">
    <property type="entry name" value="TPR-like"/>
    <property type="match status" value="3"/>
</dbReference>
<dbReference type="PROSITE" id="PS50887">
    <property type="entry name" value="GGDEF"/>
    <property type="match status" value="1"/>
</dbReference>